<keyword evidence="1" id="KW-0346">Stress response</keyword>
<organism evidence="5 6">
    <name type="scientific">Ziziphus jujuba var. spinosa</name>
    <dbReference type="NCBI Taxonomy" id="714518"/>
    <lineage>
        <taxon>Eukaryota</taxon>
        <taxon>Viridiplantae</taxon>
        <taxon>Streptophyta</taxon>
        <taxon>Embryophyta</taxon>
        <taxon>Tracheophyta</taxon>
        <taxon>Spermatophyta</taxon>
        <taxon>Magnoliopsida</taxon>
        <taxon>eudicotyledons</taxon>
        <taxon>Gunneridae</taxon>
        <taxon>Pentapetalae</taxon>
        <taxon>rosids</taxon>
        <taxon>fabids</taxon>
        <taxon>Rosales</taxon>
        <taxon>Rhamnaceae</taxon>
        <taxon>Paliureae</taxon>
        <taxon>Ziziphus</taxon>
    </lineage>
</organism>
<accession>A0A978VU67</accession>
<dbReference type="PANTHER" id="PTHR11527">
    <property type="entry name" value="HEAT-SHOCK PROTEIN 20 FAMILY MEMBER"/>
    <property type="match status" value="1"/>
</dbReference>
<dbReference type="EMBL" id="JAEACU010000002">
    <property type="protein sequence ID" value="KAH7542362.1"/>
    <property type="molecule type" value="Genomic_DNA"/>
</dbReference>
<dbReference type="SUPFAM" id="SSF49764">
    <property type="entry name" value="HSP20-like chaperones"/>
    <property type="match status" value="1"/>
</dbReference>
<sequence>MARQAIPELDCLCKLGKHSIVRQERNCRDGMGISQQPTAFLWVVRPIQFPIQAGLRYCLKGSIGKFQKRFKLPENALMEEVKASMENGVLTVIVPKVEIEKEILNTDDEEGNTGGHGRQLMQFHVHIIVIINEAKISGRGDISAYTYKGGKVSVMDDRGISPKSTNIARIAKNLWEFQSCGGKRWKHRGKADYRWRFWMEISTSSQIWLSDFG</sequence>
<dbReference type="AlphaFoldDB" id="A0A978VU67"/>
<gene>
    <name evidence="5" type="ORF">FEM48_Zijuj02G0065300</name>
</gene>
<dbReference type="PROSITE" id="PS01031">
    <property type="entry name" value="SHSP"/>
    <property type="match status" value="1"/>
</dbReference>
<reference evidence="5" key="1">
    <citation type="journal article" date="2021" name="Front. Plant Sci.">
        <title>Chromosome-Scale Genome Assembly for Chinese Sour Jujube and Insights Into Its Genome Evolution and Domestication Signature.</title>
        <authorList>
            <person name="Shen L.-Y."/>
            <person name="Luo H."/>
            <person name="Wang X.-L."/>
            <person name="Wang X.-M."/>
            <person name="Qiu X.-J."/>
            <person name="Liu H."/>
            <person name="Zhou S.-S."/>
            <person name="Jia K.-H."/>
            <person name="Nie S."/>
            <person name="Bao Y.-T."/>
            <person name="Zhang R.-G."/>
            <person name="Yun Q.-Z."/>
            <person name="Chai Y.-H."/>
            <person name="Lu J.-Y."/>
            <person name="Li Y."/>
            <person name="Zhao S.-W."/>
            <person name="Mao J.-F."/>
            <person name="Jia S.-G."/>
            <person name="Mao Y.-M."/>
        </authorList>
    </citation>
    <scope>NUCLEOTIDE SEQUENCE</scope>
    <source>
        <strain evidence="5">AT0</strain>
        <tissue evidence="5">Leaf</tissue>
    </source>
</reference>
<dbReference type="InterPro" id="IPR008978">
    <property type="entry name" value="HSP20-like_chaperone"/>
</dbReference>
<comment type="similarity">
    <text evidence="2 3">Belongs to the small heat shock protein (HSP20) family.</text>
</comment>
<evidence type="ECO:0000313" key="6">
    <source>
        <dbReference type="Proteomes" id="UP000813462"/>
    </source>
</evidence>
<evidence type="ECO:0000256" key="2">
    <source>
        <dbReference type="PROSITE-ProRule" id="PRU00285"/>
    </source>
</evidence>
<dbReference type="InterPro" id="IPR002068">
    <property type="entry name" value="A-crystallin/Hsp20_dom"/>
</dbReference>
<dbReference type="Proteomes" id="UP000813462">
    <property type="component" value="Unassembled WGS sequence"/>
</dbReference>
<dbReference type="Gene3D" id="2.60.40.790">
    <property type="match status" value="1"/>
</dbReference>
<feature type="domain" description="SHSP" evidence="4">
    <location>
        <begin position="1"/>
        <end position="112"/>
    </location>
</feature>
<dbReference type="Pfam" id="PF00011">
    <property type="entry name" value="HSP20"/>
    <property type="match status" value="1"/>
</dbReference>
<proteinExistence type="inferred from homology"/>
<comment type="caution">
    <text evidence="5">The sequence shown here is derived from an EMBL/GenBank/DDBJ whole genome shotgun (WGS) entry which is preliminary data.</text>
</comment>
<protein>
    <recommendedName>
        <fullName evidence="4">SHSP domain-containing protein</fullName>
    </recommendedName>
</protein>
<evidence type="ECO:0000313" key="5">
    <source>
        <dbReference type="EMBL" id="KAH7542362.1"/>
    </source>
</evidence>
<dbReference type="InterPro" id="IPR031107">
    <property type="entry name" value="Small_HSP"/>
</dbReference>
<evidence type="ECO:0000256" key="1">
    <source>
        <dbReference type="ARBA" id="ARBA00023016"/>
    </source>
</evidence>
<evidence type="ECO:0000256" key="3">
    <source>
        <dbReference type="RuleBase" id="RU003616"/>
    </source>
</evidence>
<name>A0A978VU67_ZIZJJ</name>
<evidence type="ECO:0000259" key="4">
    <source>
        <dbReference type="PROSITE" id="PS01031"/>
    </source>
</evidence>